<dbReference type="PANTHER" id="PTHR47842:SF1">
    <property type="entry name" value="DUF676 DOMAIN-CONTAINING PROTEIN"/>
    <property type="match status" value="1"/>
</dbReference>
<sequence length="414" mass="45433">MFDLPNAAHRNNRPLLVFIHGFLGSAESFNYFPRDLRTSLLDHDLEVDTITYTYDTRGDNLLAVQQLVTFLKRNAPSDKRSCVILIAHSMGGILAVDAARELLAGVVEGVGQRQPTSIADAVEAEAERQTAEPSKPHLSTQSTGFPDCTIIGIIAFDSPYFGVHENVFTSTASTRVVEAAESLQSWAEWLGWSQTQSTTATIAGASAAAGATASVAAASLSQQQPQEEEQQRGRALEAKPPSSLVRSQSPFSPSAFWKWGAVGLAAAVTGGIAYATSQQVAQKVDQVAQDARSHMQFLGPLWTDLSQMKRRMTDVRRLEPMMVFKGYYCKIPPLIQESPSSAASPPRHRTFILPPPSSITDLFTPHPMPKARDEIEAHTNMFDKIFDEEAYKILRKETARIVAEIMKEKGTTWL</sequence>
<keyword evidence="4" id="KW-1185">Reference proteome</keyword>
<dbReference type="AlphaFoldDB" id="A0AAD5X218"/>
<evidence type="ECO:0000256" key="1">
    <source>
        <dbReference type="SAM" id="MobiDB-lite"/>
    </source>
</evidence>
<dbReference type="Proteomes" id="UP001212841">
    <property type="component" value="Unassembled WGS sequence"/>
</dbReference>
<feature type="region of interest" description="Disordered" evidence="1">
    <location>
        <begin position="219"/>
        <end position="247"/>
    </location>
</feature>
<dbReference type="InterPro" id="IPR000073">
    <property type="entry name" value="AB_hydrolase_1"/>
</dbReference>
<accession>A0AAD5X218</accession>
<dbReference type="SUPFAM" id="SSF53474">
    <property type="entry name" value="alpha/beta-Hydrolases"/>
    <property type="match status" value="1"/>
</dbReference>
<proteinExistence type="predicted"/>
<evidence type="ECO:0000313" key="3">
    <source>
        <dbReference type="EMBL" id="KAJ3045060.1"/>
    </source>
</evidence>
<dbReference type="Pfam" id="PF12697">
    <property type="entry name" value="Abhydrolase_6"/>
    <property type="match status" value="1"/>
</dbReference>
<feature type="domain" description="AB hydrolase-1" evidence="2">
    <location>
        <begin position="16"/>
        <end position="110"/>
    </location>
</feature>
<evidence type="ECO:0000259" key="2">
    <source>
        <dbReference type="Pfam" id="PF12697"/>
    </source>
</evidence>
<dbReference type="EMBL" id="JADGJD010001251">
    <property type="protein sequence ID" value="KAJ3045060.1"/>
    <property type="molecule type" value="Genomic_DNA"/>
</dbReference>
<organism evidence="3 4">
    <name type="scientific">Rhizophlyctis rosea</name>
    <dbReference type="NCBI Taxonomy" id="64517"/>
    <lineage>
        <taxon>Eukaryota</taxon>
        <taxon>Fungi</taxon>
        <taxon>Fungi incertae sedis</taxon>
        <taxon>Chytridiomycota</taxon>
        <taxon>Chytridiomycota incertae sedis</taxon>
        <taxon>Chytridiomycetes</taxon>
        <taxon>Rhizophlyctidales</taxon>
        <taxon>Rhizophlyctidaceae</taxon>
        <taxon>Rhizophlyctis</taxon>
    </lineage>
</organism>
<evidence type="ECO:0000313" key="4">
    <source>
        <dbReference type="Proteomes" id="UP001212841"/>
    </source>
</evidence>
<reference evidence="3" key="1">
    <citation type="submission" date="2020-05" db="EMBL/GenBank/DDBJ databases">
        <title>Phylogenomic resolution of chytrid fungi.</title>
        <authorList>
            <person name="Stajich J.E."/>
            <person name="Amses K."/>
            <person name="Simmons R."/>
            <person name="Seto K."/>
            <person name="Myers J."/>
            <person name="Bonds A."/>
            <person name="Quandt C.A."/>
            <person name="Barry K."/>
            <person name="Liu P."/>
            <person name="Grigoriev I."/>
            <person name="Longcore J.E."/>
            <person name="James T.Y."/>
        </authorList>
    </citation>
    <scope>NUCLEOTIDE SEQUENCE</scope>
    <source>
        <strain evidence="3">JEL0318</strain>
    </source>
</reference>
<dbReference type="PANTHER" id="PTHR47842">
    <property type="entry name" value="EXPRESSED PROTEIN"/>
    <property type="match status" value="1"/>
</dbReference>
<comment type="caution">
    <text evidence="3">The sequence shown here is derived from an EMBL/GenBank/DDBJ whole genome shotgun (WGS) entry which is preliminary data.</text>
</comment>
<dbReference type="Gene3D" id="3.40.50.1820">
    <property type="entry name" value="alpha/beta hydrolase"/>
    <property type="match status" value="1"/>
</dbReference>
<protein>
    <recommendedName>
        <fullName evidence="2">AB hydrolase-1 domain-containing protein</fullName>
    </recommendedName>
</protein>
<gene>
    <name evidence="3" type="ORF">HK097_001295</name>
</gene>
<dbReference type="InterPro" id="IPR029058">
    <property type="entry name" value="AB_hydrolase_fold"/>
</dbReference>
<name>A0AAD5X218_9FUNG</name>